<dbReference type="STRING" id="1499688.BN000_01854"/>
<dbReference type="PANTHER" id="PTHR42808:SF3">
    <property type="entry name" value="HYDROXYSTEROID DEHYDROGENASE-LIKE PROTEIN 2"/>
    <property type="match status" value="1"/>
</dbReference>
<comment type="similarity">
    <text evidence="1">Belongs to the short-chain dehydrogenases/reductases (SDR) family.</text>
</comment>
<keyword evidence="3" id="KW-0560">Oxidoreductase</keyword>
<dbReference type="InterPro" id="IPR036527">
    <property type="entry name" value="SCP2_sterol-bd_dom_sf"/>
</dbReference>
<dbReference type="EMBL" id="CVRB01000002">
    <property type="protein sequence ID" value="CRK81936.1"/>
    <property type="molecule type" value="Genomic_DNA"/>
</dbReference>
<sequence>MAKAIAEYSLAELMTKIEEIFNEHPEPIRGFNAVVQYEVHGEDTGIYQHFFKDGKLTIKEGVETIPDVSMQLSYDTFKKFVLCKLSGTMALMTGKVKAKGNIATGMKIETILRKYNIKEPF</sequence>
<dbReference type="Gene3D" id="3.30.1050.10">
    <property type="entry name" value="SCP2 sterol-binding domain"/>
    <property type="match status" value="1"/>
</dbReference>
<proteinExistence type="inferred from homology"/>
<feature type="domain" description="SCP2" evidence="4">
    <location>
        <begin position="23"/>
        <end position="112"/>
    </location>
</feature>
<dbReference type="RefSeq" id="WP_176699718.1">
    <property type="nucleotide sequence ID" value="NZ_CVRB01000002.1"/>
</dbReference>
<dbReference type="Pfam" id="PF02036">
    <property type="entry name" value="SCP2"/>
    <property type="match status" value="1"/>
</dbReference>
<evidence type="ECO:0000259" key="4">
    <source>
        <dbReference type="Pfam" id="PF02036"/>
    </source>
</evidence>
<dbReference type="Proteomes" id="UP000199087">
    <property type="component" value="Unassembled WGS sequence"/>
</dbReference>
<dbReference type="AlphaFoldDB" id="A0A0U1NV93"/>
<organism evidence="5 6">
    <name type="scientific">Neobacillus massiliamazoniensis</name>
    <dbReference type="NCBI Taxonomy" id="1499688"/>
    <lineage>
        <taxon>Bacteria</taxon>
        <taxon>Bacillati</taxon>
        <taxon>Bacillota</taxon>
        <taxon>Bacilli</taxon>
        <taxon>Bacillales</taxon>
        <taxon>Bacillaceae</taxon>
        <taxon>Neobacillus</taxon>
    </lineage>
</organism>
<protein>
    <submittedName>
        <fullName evidence="5">Sterol-binding domain-containing protein</fullName>
    </submittedName>
</protein>
<dbReference type="PANTHER" id="PTHR42808">
    <property type="entry name" value="HYDROXYSTEROID DEHYDROGENASE-LIKE PROTEIN 2"/>
    <property type="match status" value="1"/>
</dbReference>
<accession>A0A0U1NV93</accession>
<keyword evidence="6" id="KW-1185">Reference proteome</keyword>
<keyword evidence="2" id="KW-0521">NADP</keyword>
<dbReference type="InterPro" id="IPR051935">
    <property type="entry name" value="HSDL2"/>
</dbReference>
<dbReference type="GO" id="GO:0016491">
    <property type="term" value="F:oxidoreductase activity"/>
    <property type="evidence" value="ECO:0007669"/>
    <property type="project" value="UniProtKB-KW"/>
</dbReference>
<reference evidence="6" key="1">
    <citation type="submission" date="2015-05" db="EMBL/GenBank/DDBJ databases">
        <authorList>
            <person name="Urmite Genomes"/>
        </authorList>
    </citation>
    <scope>NUCLEOTIDE SEQUENCE [LARGE SCALE GENOMIC DNA]</scope>
    <source>
        <strain evidence="6">LF1</strain>
    </source>
</reference>
<evidence type="ECO:0000313" key="6">
    <source>
        <dbReference type="Proteomes" id="UP000199087"/>
    </source>
</evidence>
<dbReference type="SUPFAM" id="SSF55718">
    <property type="entry name" value="SCP-like"/>
    <property type="match status" value="1"/>
</dbReference>
<dbReference type="InterPro" id="IPR003033">
    <property type="entry name" value="SCP2_sterol-bd_dom"/>
</dbReference>
<evidence type="ECO:0000256" key="1">
    <source>
        <dbReference type="ARBA" id="ARBA00006484"/>
    </source>
</evidence>
<name>A0A0U1NV93_9BACI</name>
<evidence type="ECO:0000256" key="3">
    <source>
        <dbReference type="ARBA" id="ARBA00023002"/>
    </source>
</evidence>
<evidence type="ECO:0000313" key="5">
    <source>
        <dbReference type="EMBL" id="CRK81936.1"/>
    </source>
</evidence>
<gene>
    <name evidence="5" type="ORF">BN000_01854</name>
</gene>
<evidence type="ECO:0000256" key="2">
    <source>
        <dbReference type="ARBA" id="ARBA00022857"/>
    </source>
</evidence>